<feature type="transmembrane region" description="Helical" evidence="5">
    <location>
        <begin position="100"/>
        <end position="117"/>
    </location>
</feature>
<gene>
    <name evidence="7" type="ORF">A2982_01920</name>
</gene>
<dbReference type="AlphaFoldDB" id="A0A1F4V536"/>
<keyword evidence="4 5" id="KW-0472">Membrane</keyword>
<dbReference type="Proteomes" id="UP000178771">
    <property type="component" value="Unassembled WGS sequence"/>
</dbReference>
<sequence>MLLAVEFAAGLLILIVGAHYLVEGAASIAKRFNISNLAIGLTVVAFGTTAPEFVVNLIAALQNKPMLSVGNVLGSNIANIFLVLGIAALVYPIKVKRHIVIKEIPFAILMTLIVAVLANDKFIDGRAVSHLTRTDGIVLIAFFLIFIYYTFSFARNKVSDENGVIELSKGRTAISLAAGLVGLAVGGQLVVSGAVSAISRFELSETTGGLLILAVGTSLPELTTAIIASLKHHPNLAIGNIIGSNLFNLLWILGINSMIRPIPFNMSTNYDFGVVIFANLVLLATCYFGRKRLEIERREGILYLFLYGLYVANLLINV</sequence>
<reference evidence="7 8" key="1">
    <citation type="journal article" date="2016" name="Nat. Commun.">
        <title>Thousands of microbial genomes shed light on interconnected biogeochemical processes in an aquifer system.</title>
        <authorList>
            <person name="Anantharaman K."/>
            <person name="Brown C.T."/>
            <person name="Hug L.A."/>
            <person name="Sharon I."/>
            <person name="Castelle C.J."/>
            <person name="Probst A.J."/>
            <person name="Thomas B.C."/>
            <person name="Singh A."/>
            <person name="Wilkins M.J."/>
            <person name="Karaoz U."/>
            <person name="Brodie E.L."/>
            <person name="Williams K.H."/>
            <person name="Hubbard S.S."/>
            <person name="Banfield J.F."/>
        </authorList>
    </citation>
    <scope>NUCLEOTIDE SEQUENCE [LARGE SCALE GENOMIC DNA]</scope>
</reference>
<evidence type="ECO:0000256" key="3">
    <source>
        <dbReference type="ARBA" id="ARBA00022989"/>
    </source>
</evidence>
<feature type="transmembrane region" description="Helical" evidence="5">
    <location>
        <begin position="34"/>
        <end position="61"/>
    </location>
</feature>
<feature type="transmembrane region" description="Helical" evidence="5">
    <location>
        <begin position="6"/>
        <end position="22"/>
    </location>
</feature>
<keyword evidence="2 5" id="KW-0812">Transmembrane</keyword>
<dbReference type="EMBL" id="MEVH01000003">
    <property type="protein sequence ID" value="OGC52317.1"/>
    <property type="molecule type" value="Genomic_DNA"/>
</dbReference>
<feature type="transmembrane region" description="Helical" evidence="5">
    <location>
        <begin position="137"/>
        <end position="154"/>
    </location>
</feature>
<feature type="transmembrane region" description="Helical" evidence="5">
    <location>
        <begin position="73"/>
        <end position="93"/>
    </location>
</feature>
<dbReference type="PANTHER" id="PTHR10846">
    <property type="entry name" value="SODIUM/POTASSIUM/CALCIUM EXCHANGER"/>
    <property type="match status" value="1"/>
</dbReference>
<comment type="subcellular location">
    <subcellularLocation>
        <location evidence="1">Membrane</location>
        <topology evidence="1">Multi-pass membrane protein</topology>
    </subcellularLocation>
</comment>
<name>A0A1F4V536_UNCKA</name>
<feature type="domain" description="Sodium/calcium exchanger membrane region" evidence="6">
    <location>
        <begin position="174"/>
        <end position="313"/>
    </location>
</feature>
<accession>A0A1F4V536</accession>
<evidence type="ECO:0000313" key="8">
    <source>
        <dbReference type="Proteomes" id="UP000178771"/>
    </source>
</evidence>
<dbReference type="GO" id="GO:0005886">
    <property type="term" value="C:plasma membrane"/>
    <property type="evidence" value="ECO:0007669"/>
    <property type="project" value="TreeGrafter"/>
</dbReference>
<evidence type="ECO:0000256" key="5">
    <source>
        <dbReference type="SAM" id="Phobius"/>
    </source>
</evidence>
<proteinExistence type="predicted"/>
<dbReference type="InterPro" id="IPR044880">
    <property type="entry name" value="NCX_ion-bd_dom_sf"/>
</dbReference>
<evidence type="ECO:0000313" key="7">
    <source>
        <dbReference type="EMBL" id="OGC52317.1"/>
    </source>
</evidence>
<dbReference type="InterPro" id="IPR004837">
    <property type="entry name" value="NaCa_Exmemb"/>
</dbReference>
<dbReference type="Pfam" id="PF01699">
    <property type="entry name" value="Na_Ca_ex"/>
    <property type="match status" value="2"/>
</dbReference>
<dbReference type="STRING" id="1802624.A2982_01920"/>
<evidence type="ECO:0000256" key="2">
    <source>
        <dbReference type="ARBA" id="ARBA00022692"/>
    </source>
</evidence>
<dbReference type="GO" id="GO:0008273">
    <property type="term" value="F:calcium, potassium:sodium antiporter activity"/>
    <property type="evidence" value="ECO:0007669"/>
    <property type="project" value="TreeGrafter"/>
</dbReference>
<dbReference type="InterPro" id="IPR004481">
    <property type="entry name" value="K/Na/Ca-exchanger"/>
</dbReference>
<dbReference type="GO" id="GO:0005262">
    <property type="term" value="F:calcium channel activity"/>
    <property type="evidence" value="ECO:0007669"/>
    <property type="project" value="TreeGrafter"/>
</dbReference>
<protein>
    <recommendedName>
        <fullName evidence="6">Sodium/calcium exchanger membrane region domain-containing protein</fullName>
    </recommendedName>
</protein>
<feature type="transmembrane region" description="Helical" evidence="5">
    <location>
        <begin position="210"/>
        <end position="230"/>
    </location>
</feature>
<feature type="transmembrane region" description="Helical" evidence="5">
    <location>
        <begin position="174"/>
        <end position="198"/>
    </location>
</feature>
<feature type="transmembrane region" description="Helical" evidence="5">
    <location>
        <begin position="237"/>
        <end position="258"/>
    </location>
</feature>
<feature type="transmembrane region" description="Helical" evidence="5">
    <location>
        <begin position="300"/>
        <end position="316"/>
    </location>
</feature>
<evidence type="ECO:0000259" key="6">
    <source>
        <dbReference type="Pfam" id="PF01699"/>
    </source>
</evidence>
<dbReference type="Gene3D" id="1.20.1420.30">
    <property type="entry name" value="NCX, central ion-binding region"/>
    <property type="match status" value="1"/>
</dbReference>
<dbReference type="PANTHER" id="PTHR10846:SF8">
    <property type="entry name" value="INNER MEMBRANE PROTEIN YRBG"/>
    <property type="match status" value="1"/>
</dbReference>
<dbReference type="NCBIfam" id="TIGR00367">
    <property type="entry name" value="calcium/sodium antiporter"/>
    <property type="match status" value="1"/>
</dbReference>
<evidence type="ECO:0000256" key="4">
    <source>
        <dbReference type="ARBA" id="ARBA00023136"/>
    </source>
</evidence>
<evidence type="ECO:0000256" key="1">
    <source>
        <dbReference type="ARBA" id="ARBA00004141"/>
    </source>
</evidence>
<organism evidence="7 8">
    <name type="scientific">candidate division WWE3 bacterium RIFCSPLOWO2_01_FULL_39_13</name>
    <dbReference type="NCBI Taxonomy" id="1802624"/>
    <lineage>
        <taxon>Bacteria</taxon>
        <taxon>Katanobacteria</taxon>
    </lineage>
</organism>
<feature type="domain" description="Sodium/calcium exchanger membrane region" evidence="6">
    <location>
        <begin position="5"/>
        <end position="151"/>
    </location>
</feature>
<keyword evidence="3 5" id="KW-1133">Transmembrane helix</keyword>
<comment type="caution">
    <text evidence="7">The sequence shown here is derived from an EMBL/GenBank/DDBJ whole genome shotgun (WGS) entry which is preliminary data.</text>
</comment>
<feature type="transmembrane region" description="Helical" evidence="5">
    <location>
        <begin position="270"/>
        <end position="288"/>
    </location>
</feature>
<dbReference type="GO" id="GO:0006874">
    <property type="term" value="P:intracellular calcium ion homeostasis"/>
    <property type="evidence" value="ECO:0007669"/>
    <property type="project" value="TreeGrafter"/>
</dbReference>